<evidence type="ECO:0000313" key="2">
    <source>
        <dbReference type="EMBL" id="KAK1763678.1"/>
    </source>
</evidence>
<dbReference type="RefSeq" id="XP_060279891.1">
    <property type="nucleotide sequence ID" value="XM_060422693.1"/>
</dbReference>
<protein>
    <recommendedName>
        <fullName evidence="1">Aminoglycoside phosphotransferase domain-containing protein</fullName>
    </recommendedName>
</protein>
<keyword evidence="3" id="KW-1185">Reference proteome</keyword>
<feature type="domain" description="Aminoglycoside phosphotransferase" evidence="1">
    <location>
        <begin position="137"/>
        <end position="238"/>
    </location>
</feature>
<evidence type="ECO:0000313" key="3">
    <source>
        <dbReference type="Proteomes" id="UP001244011"/>
    </source>
</evidence>
<organism evidence="2 3">
    <name type="scientific">Phialemonium atrogriseum</name>
    <dbReference type="NCBI Taxonomy" id="1093897"/>
    <lineage>
        <taxon>Eukaryota</taxon>
        <taxon>Fungi</taxon>
        <taxon>Dikarya</taxon>
        <taxon>Ascomycota</taxon>
        <taxon>Pezizomycotina</taxon>
        <taxon>Sordariomycetes</taxon>
        <taxon>Sordariomycetidae</taxon>
        <taxon>Cephalothecales</taxon>
        <taxon>Cephalothecaceae</taxon>
        <taxon>Phialemonium</taxon>
    </lineage>
</organism>
<sequence length="329" mass="36877">MTAYYCLHNAISLFFESNTSVTRQQWDELAVSLAGERVNPVPIQGTFSYTVTAGTHESKLFQFRVQDSSLDMDLMSLAKAVRPPLVADCKYHGTLDNQDPSTYTRWTTSPGLLTLWRAISPMYSRQTLYCGSATLSKTLQSFFGQSWNTSRPLNPDDAAALLTECHSKFDLLARSLPSRFASNLGRVCQELPSLLSGALRFVLSHGDLREMNILIDPETGRITGIVDWAEASILPFGFPLWGLENILGYMGPKGWQYYDNPHELEDLFWQTFREANNVSDTDLQLIRAARMAGLFYRYGFIVEGKTVKGVVDQSDPSSIAVSRCILHNC</sequence>
<dbReference type="PANTHER" id="PTHR21310">
    <property type="entry name" value="AMINOGLYCOSIDE PHOSPHOTRANSFERASE-RELATED-RELATED"/>
    <property type="match status" value="1"/>
</dbReference>
<dbReference type="Gene3D" id="3.90.1200.10">
    <property type="match status" value="1"/>
</dbReference>
<dbReference type="InterPro" id="IPR051678">
    <property type="entry name" value="AGP_Transferase"/>
</dbReference>
<accession>A0AAJ0FHS5</accession>
<dbReference type="SUPFAM" id="SSF56112">
    <property type="entry name" value="Protein kinase-like (PK-like)"/>
    <property type="match status" value="1"/>
</dbReference>
<dbReference type="GeneID" id="85305880"/>
<name>A0AAJ0FHS5_9PEZI</name>
<evidence type="ECO:0000259" key="1">
    <source>
        <dbReference type="Pfam" id="PF01636"/>
    </source>
</evidence>
<gene>
    <name evidence="2" type="ORF">QBC33DRAFT_213367</name>
</gene>
<dbReference type="Pfam" id="PF01636">
    <property type="entry name" value="APH"/>
    <property type="match status" value="1"/>
</dbReference>
<dbReference type="PANTHER" id="PTHR21310:SF59">
    <property type="entry name" value="AMINOGLYCOSIDE PHOSPHOTRANSFERASE DOMAIN-CONTAINING PROTEIN"/>
    <property type="match status" value="1"/>
</dbReference>
<dbReference type="InterPro" id="IPR011009">
    <property type="entry name" value="Kinase-like_dom_sf"/>
</dbReference>
<proteinExistence type="predicted"/>
<reference evidence="2" key="1">
    <citation type="submission" date="2023-06" db="EMBL/GenBank/DDBJ databases">
        <title>Genome-scale phylogeny and comparative genomics of the fungal order Sordariales.</title>
        <authorList>
            <consortium name="Lawrence Berkeley National Laboratory"/>
            <person name="Hensen N."/>
            <person name="Bonometti L."/>
            <person name="Westerberg I."/>
            <person name="Brannstrom I.O."/>
            <person name="Guillou S."/>
            <person name="Cros-Aarteil S."/>
            <person name="Calhoun S."/>
            <person name="Haridas S."/>
            <person name="Kuo A."/>
            <person name="Mondo S."/>
            <person name="Pangilinan J."/>
            <person name="Riley R."/>
            <person name="Labutti K."/>
            <person name="Andreopoulos B."/>
            <person name="Lipzen A."/>
            <person name="Chen C."/>
            <person name="Yanf M."/>
            <person name="Daum C."/>
            <person name="Ng V."/>
            <person name="Clum A."/>
            <person name="Steindorff A."/>
            <person name="Ohm R."/>
            <person name="Martin F."/>
            <person name="Silar P."/>
            <person name="Natvig D."/>
            <person name="Lalanne C."/>
            <person name="Gautier V."/>
            <person name="Ament-Velasquez S.L."/>
            <person name="Kruys A."/>
            <person name="Hutchinson M.I."/>
            <person name="Powell A.J."/>
            <person name="Barry K."/>
            <person name="Miller A.N."/>
            <person name="Grigoriev I.V."/>
            <person name="Debuchy R."/>
            <person name="Gladieux P."/>
            <person name="Thoren M.H."/>
            <person name="Johannesson H."/>
        </authorList>
    </citation>
    <scope>NUCLEOTIDE SEQUENCE</scope>
    <source>
        <strain evidence="2">8032-3</strain>
    </source>
</reference>
<dbReference type="InterPro" id="IPR002575">
    <property type="entry name" value="Aminoglycoside_PTrfase"/>
</dbReference>
<comment type="caution">
    <text evidence="2">The sequence shown here is derived from an EMBL/GenBank/DDBJ whole genome shotgun (WGS) entry which is preliminary data.</text>
</comment>
<dbReference type="AlphaFoldDB" id="A0AAJ0FHS5"/>
<dbReference type="EMBL" id="MU839025">
    <property type="protein sequence ID" value="KAK1763678.1"/>
    <property type="molecule type" value="Genomic_DNA"/>
</dbReference>
<dbReference type="Proteomes" id="UP001244011">
    <property type="component" value="Unassembled WGS sequence"/>
</dbReference>